<sequence>MFKSIKKYLHLFTPLVFAIVAGVFATTIVYAAIFTSASGGGAVTQFTTSWGDCRSIQNNNGLAFFIPANTLGEWNAFLTNAPNKTANSCVDGGWSSFGTCSATCGGGIQTRTCTNPSPAYGGADCVGSASQSCNTQACAVTKYYYVVLGEYSDGPEYLDCTVYFADGSSWSTGTVSSGPPSYYGPYTTSAGYSSYSCTPNWMYGTPGDYWDQVSECSSADYYGSCTAH</sequence>
<reference evidence="4" key="1">
    <citation type="submission" date="2017-09" db="EMBL/GenBank/DDBJ databases">
        <title>Depth-based differentiation of microbial function through sediment-hosted aquifers and enrichment of novel symbionts in the deep terrestrial subsurface.</title>
        <authorList>
            <person name="Probst A.J."/>
            <person name="Ladd B."/>
            <person name="Jarett J.K."/>
            <person name="Geller-Mcgrath D.E."/>
            <person name="Sieber C.M.K."/>
            <person name="Emerson J.B."/>
            <person name="Anantharaman K."/>
            <person name="Thomas B.C."/>
            <person name="Malmstrom R."/>
            <person name="Stieglmeier M."/>
            <person name="Klingl A."/>
            <person name="Woyke T."/>
            <person name="Ryan C.M."/>
            <person name="Banfield J.F."/>
        </authorList>
    </citation>
    <scope>NUCLEOTIDE SEQUENCE [LARGE SCALE GENOMIC DNA]</scope>
</reference>
<dbReference type="Proteomes" id="UP000228700">
    <property type="component" value="Unassembled WGS sequence"/>
</dbReference>
<dbReference type="AlphaFoldDB" id="A0A2M8LCY8"/>
<evidence type="ECO:0000313" key="4">
    <source>
        <dbReference type="Proteomes" id="UP000228700"/>
    </source>
</evidence>
<dbReference type="SMART" id="SM00209">
    <property type="entry name" value="TSP1"/>
    <property type="match status" value="1"/>
</dbReference>
<dbReference type="PANTHER" id="PTHR22906:SF21">
    <property type="entry name" value="SEMA DOMAIN-CONTAINING PROTEIN"/>
    <property type="match status" value="1"/>
</dbReference>
<dbReference type="Pfam" id="PF00090">
    <property type="entry name" value="TSP_1"/>
    <property type="match status" value="1"/>
</dbReference>
<organism evidence="3 4">
    <name type="scientific">Candidatus Taylorbacteria bacterium CG10_big_fil_rev_8_21_14_0_10_41_48</name>
    <dbReference type="NCBI Taxonomy" id="1975024"/>
    <lineage>
        <taxon>Bacteria</taxon>
        <taxon>Candidatus Tayloriibacteriota</taxon>
    </lineage>
</organism>
<evidence type="ECO:0000256" key="1">
    <source>
        <dbReference type="ARBA" id="ARBA00022737"/>
    </source>
</evidence>
<dbReference type="EMBL" id="PFEQ01000001">
    <property type="protein sequence ID" value="PJE74495.1"/>
    <property type="molecule type" value="Genomic_DNA"/>
</dbReference>
<name>A0A2M8LCY8_9BACT</name>
<proteinExistence type="predicted"/>
<dbReference type="InterPro" id="IPR036383">
    <property type="entry name" value="TSP1_rpt_sf"/>
</dbReference>
<protein>
    <submittedName>
        <fullName evidence="3">Uncharacterized protein</fullName>
    </submittedName>
</protein>
<gene>
    <name evidence="3" type="ORF">COV01_00455</name>
</gene>
<keyword evidence="2" id="KW-1015">Disulfide bond</keyword>
<dbReference type="PROSITE" id="PS50092">
    <property type="entry name" value="TSP1"/>
    <property type="match status" value="1"/>
</dbReference>
<dbReference type="InterPro" id="IPR052065">
    <property type="entry name" value="Compl_asym_regulator"/>
</dbReference>
<evidence type="ECO:0000256" key="2">
    <source>
        <dbReference type="ARBA" id="ARBA00023157"/>
    </source>
</evidence>
<dbReference type="Gene3D" id="2.20.100.10">
    <property type="entry name" value="Thrombospondin type-1 (TSP1) repeat"/>
    <property type="match status" value="1"/>
</dbReference>
<accession>A0A2M8LCY8</accession>
<evidence type="ECO:0000313" key="3">
    <source>
        <dbReference type="EMBL" id="PJE74495.1"/>
    </source>
</evidence>
<dbReference type="InterPro" id="IPR000884">
    <property type="entry name" value="TSP1_rpt"/>
</dbReference>
<comment type="caution">
    <text evidence="3">The sequence shown here is derived from an EMBL/GenBank/DDBJ whole genome shotgun (WGS) entry which is preliminary data.</text>
</comment>
<keyword evidence="1" id="KW-0677">Repeat</keyword>
<dbReference type="PANTHER" id="PTHR22906">
    <property type="entry name" value="PROPERDIN"/>
    <property type="match status" value="1"/>
</dbReference>
<dbReference type="SUPFAM" id="SSF82895">
    <property type="entry name" value="TSP-1 type 1 repeat"/>
    <property type="match status" value="1"/>
</dbReference>